<dbReference type="Gene3D" id="3.20.20.150">
    <property type="entry name" value="Divalent-metal-dependent TIM barrel enzymes"/>
    <property type="match status" value="1"/>
</dbReference>
<dbReference type="OrthoDB" id="256906at2"/>
<evidence type="ECO:0000259" key="1">
    <source>
        <dbReference type="Pfam" id="PF01261"/>
    </source>
</evidence>
<name>A0A1T2XHI5_9BACL</name>
<proteinExistence type="predicted"/>
<accession>A0A1T2XHI5</accession>
<dbReference type="RefSeq" id="WP_078498347.1">
    <property type="nucleotide sequence ID" value="NZ_MSZX01000003.1"/>
</dbReference>
<dbReference type="GO" id="GO:0016853">
    <property type="term" value="F:isomerase activity"/>
    <property type="evidence" value="ECO:0007669"/>
    <property type="project" value="UniProtKB-KW"/>
</dbReference>
<dbReference type="EMBL" id="MSZX01000003">
    <property type="protein sequence ID" value="OPA79347.1"/>
    <property type="molecule type" value="Genomic_DNA"/>
</dbReference>
<evidence type="ECO:0000313" key="2">
    <source>
        <dbReference type="EMBL" id="OPA79347.1"/>
    </source>
</evidence>
<dbReference type="PANTHER" id="PTHR12110">
    <property type="entry name" value="HYDROXYPYRUVATE ISOMERASE"/>
    <property type="match status" value="1"/>
</dbReference>
<gene>
    <name evidence="2" type="ORF">BVG16_09700</name>
</gene>
<reference evidence="2 3" key="1">
    <citation type="submission" date="2017-01" db="EMBL/GenBank/DDBJ databases">
        <title>Genome analysis of Paenibacillus selenitrireducens ES3-24.</title>
        <authorList>
            <person name="Xu D."/>
            <person name="Yao R."/>
            <person name="Zheng S."/>
        </authorList>
    </citation>
    <scope>NUCLEOTIDE SEQUENCE [LARGE SCALE GENOMIC DNA]</scope>
    <source>
        <strain evidence="2 3">ES3-24</strain>
    </source>
</reference>
<keyword evidence="2" id="KW-0413">Isomerase</keyword>
<keyword evidence="3" id="KW-1185">Reference proteome</keyword>
<dbReference type="InterPro" id="IPR013022">
    <property type="entry name" value="Xyl_isomerase-like_TIM-brl"/>
</dbReference>
<evidence type="ECO:0000313" key="3">
    <source>
        <dbReference type="Proteomes" id="UP000190188"/>
    </source>
</evidence>
<feature type="domain" description="Xylose isomerase-like TIM barrel" evidence="1">
    <location>
        <begin position="25"/>
        <end position="275"/>
    </location>
</feature>
<sequence length="285" mass="31597">MKLGVSSYSLLGAMQSGEMDILGVIDWVADQGGEHIEIVPIGFELIGNPELTDAIREKAQSRGIDISNYAIGANFATETEEAYEAEIKRVMAEVDVAARLGVKRMRHDVANSSDISIGNFYRELDRLAAACARIADHAAQYGIVTSVENHGYFIQNSDRVQILVNKVDRSNFRTTLDVGNFMCSDEESVAAVKNNISYASMVHVKDFYLRPSYQNPGDGWFKTASGNYLRGAIVGHGDIDMQEVLRVVKNSGYDSYISLEFEGLEECKKATKIGLDNIKRYWDQA</sequence>
<organism evidence="2 3">
    <name type="scientific">Paenibacillus selenitireducens</name>
    <dbReference type="NCBI Taxonomy" id="1324314"/>
    <lineage>
        <taxon>Bacteria</taxon>
        <taxon>Bacillati</taxon>
        <taxon>Bacillota</taxon>
        <taxon>Bacilli</taxon>
        <taxon>Bacillales</taxon>
        <taxon>Paenibacillaceae</taxon>
        <taxon>Paenibacillus</taxon>
    </lineage>
</organism>
<dbReference type="SUPFAM" id="SSF51658">
    <property type="entry name" value="Xylose isomerase-like"/>
    <property type="match status" value="1"/>
</dbReference>
<dbReference type="InterPro" id="IPR050312">
    <property type="entry name" value="IolE/XylAMocC-like"/>
</dbReference>
<dbReference type="Pfam" id="PF01261">
    <property type="entry name" value="AP_endonuc_2"/>
    <property type="match status" value="1"/>
</dbReference>
<dbReference type="Proteomes" id="UP000190188">
    <property type="component" value="Unassembled WGS sequence"/>
</dbReference>
<dbReference type="PANTHER" id="PTHR12110:SF53">
    <property type="entry name" value="BLR5974 PROTEIN"/>
    <property type="match status" value="1"/>
</dbReference>
<protein>
    <submittedName>
        <fullName evidence="2">Sugar phosphate isomerase</fullName>
    </submittedName>
</protein>
<dbReference type="InterPro" id="IPR036237">
    <property type="entry name" value="Xyl_isomerase-like_sf"/>
</dbReference>
<dbReference type="AlphaFoldDB" id="A0A1T2XHI5"/>
<dbReference type="STRING" id="1324314.BVG16_09700"/>
<comment type="caution">
    <text evidence="2">The sequence shown here is derived from an EMBL/GenBank/DDBJ whole genome shotgun (WGS) entry which is preliminary data.</text>
</comment>